<feature type="binding site" evidence="2">
    <location>
        <position position="25"/>
    </location>
    <ligand>
        <name>substrate</name>
    </ligand>
</feature>
<feature type="binding site" evidence="2">
    <location>
        <position position="69"/>
    </location>
    <ligand>
        <name>substrate</name>
    </ligand>
</feature>
<evidence type="ECO:0000313" key="4">
    <source>
        <dbReference type="Proteomes" id="UP000305451"/>
    </source>
</evidence>
<feature type="binding site" evidence="2">
    <location>
        <begin position="21"/>
        <end position="24"/>
    </location>
    <ligand>
        <name>substrate</name>
    </ligand>
</feature>
<dbReference type="InterPro" id="IPR036424">
    <property type="entry name" value="UPP_synth-like_sf"/>
</dbReference>
<dbReference type="InterPro" id="IPR018520">
    <property type="entry name" value="UPP_synth-like_CS"/>
</dbReference>
<dbReference type="EMBL" id="SRXV01000001">
    <property type="protein sequence ID" value="TGY94447.1"/>
    <property type="molecule type" value="Genomic_DNA"/>
</dbReference>
<sequence>MAAHTQAPEPLPRHVAIVMDGNGRWAAKRGRPRAFGHRAGVEAVRRAVRAAGELGLTHLTLFGFSTENWRRPAEEIDALFDLLRRFVQADLDKLDAEGVRVRILGRRDNLNDDIQQIVENAEAQTRHNDRFHLAIAFNYGSRDELVRAARKMAAAAAAGELDPANLDEAGFGRFLDTADLPDVDLVIRTSGEQRTSNFLLWQAAYAEYVFIETLWPDFDKSILADCLAQYASRDRRFGAVKLNDPV</sequence>
<dbReference type="OrthoDB" id="4191603at2"/>
<protein>
    <recommendedName>
        <fullName evidence="2">Isoprenyl transferase</fullName>
        <ecNumber evidence="2">2.5.1.-</ecNumber>
    </recommendedName>
</protein>
<dbReference type="SUPFAM" id="SSF64005">
    <property type="entry name" value="Undecaprenyl diphosphate synthase"/>
    <property type="match status" value="1"/>
</dbReference>
<dbReference type="NCBIfam" id="TIGR00055">
    <property type="entry name" value="uppS"/>
    <property type="match status" value="1"/>
</dbReference>
<dbReference type="InterPro" id="IPR001441">
    <property type="entry name" value="UPP_synth-like"/>
</dbReference>
<name>A0A4S2HEF5_9PROT</name>
<dbReference type="EC" id="2.5.1.-" evidence="2"/>
<dbReference type="GO" id="GO:0000287">
    <property type="term" value="F:magnesium ion binding"/>
    <property type="evidence" value="ECO:0007669"/>
    <property type="project" value="UniProtKB-UniRule"/>
</dbReference>
<feature type="binding site" evidence="2">
    <location>
        <position position="33"/>
    </location>
    <ligand>
        <name>substrate</name>
    </ligand>
</feature>
<dbReference type="Gene3D" id="3.40.1180.10">
    <property type="entry name" value="Decaprenyl diphosphate synthase-like"/>
    <property type="match status" value="1"/>
</dbReference>
<keyword evidence="2" id="KW-0479">Metal-binding</keyword>
<dbReference type="PANTHER" id="PTHR10291">
    <property type="entry name" value="DEHYDRODOLICHYL DIPHOSPHATE SYNTHASE FAMILY MEMBER"/>
    <property type="match status" value="1"/>
</dbReference>
<dbReference type="GO" id="GO:0005829">
    <property type="term" value="C:cytosol"/>
    <property type="evidence" value="ECO:0007669"/>
    <property type="project" value="TreeGrafter"/>
</dbReference>
<feature type="binding site" evidence="2">
    <location>
        <position position="188"/>
    </location>
    <ligand>
        <name>substrate</name>
    </ligand>
</feature>
<dbReference type="AlphaFoldDB" id="A0A4S2HEF5"/>
<dbReference type="GO" id="GO:0008834">
    <property type="term" value="F:ditrans,polycis-undecaprenyl-diphosphate synthase [(2E,6E)-farnesyl-diphosphate specific] activity"/>
    <property type="evidence" value="ECO:0007669"/>
    <property type="project" value="TreeGrafter"/>
</dbReference>
<comment type="similarity">
    <text evidence="2">Belongs to the UPP synthase family.</text>
</comment>
<feature type="binding site" evidence="2">
    <location>
        <position position="207"/>
    </location>
    <ligand>
        <name>Mg(2+)</name>
        <dbReference type="ChEBI" id="CHEBI:18420"/>
    </ligand>
</feature>
<comment type="caution">
    <text evidence="3">The sequence shown here is derived from an EMBL/GenBank/DDBJ whole genome shotgun (WGS) entry which is preliminary data.</text>
</comment>
<accession>A0A4S2HEF5</accession>
<dbReference type="Proteomes" id="UP000305451">
    <property type="component" value="Unassembled WGS sequence"/>
</dbReference>
<evidence type="ECO:0000256" key="1">
    <source>
        <dbReference type="ARBA" id="ARBA00022679"/>
    </source>
</evidence>
<feature type="binding site" evidence="2">
    <location>
        <begin position="65"/>
        <end position="67"/>
    </location>
    <ligand>
        <name>substrate</name>
    </ligand>
</feature>
<dbReference type="HAMAP" id="MF_01139">
    <property type="entry name" value="ISPT"/>
    <property type="match status" value="1"/>
</dbReference>
<dbReference type="Pfam" id="PF01255">
    <property type="entry name" value="Prenyltransf"/>
    <property type="match status" value="1"/>
</dbReference>
<dbReference type="PANTHER" id="PTHR10291:SF0">
    <property type="entry name" value="DEHYDRODOLICHYL DIPHOSPHATE SYNTHASE 2"/>
    <property type="match status" value="1"/>
</dbReference>
<dbReference type="GO" id="GO:0016094">
    <property type="term" value="P:polyprenol biosynthetic process"/>
    <property type="evidence" value="ECO:0007669"/>
    <property type="project" value="TreeGrafter"/>
</dbReference>
<feature type="active site" description="Proton acceptor" evidence="2">
    <location>
        <position position="68"/>
    </location>
</feature>
<keyword evidence="4" id="KW-1185">Reference proteome</keyword>
<feature type="binding site" evidence="2">
    <location>
        <position position="20"/>
    </location>
    <ligand>
        <name>Mg(2+)</name>
        <dbReference type="ChEBI" id="CHEBI:18420"/>
    </ligand>
</feature>
<dbReference type="CDD" id="cd00475">
    <property type="entry name" value="Cis_IPPS"/>
    <property type="match status" value="1"/>
</dbReference>
<keyword evidence="1 2" id="KW-0808">Transferase</keyword>
<dbReference type="PROSITE" id="PS01066">
    <property type="entry name" value="UPP_SYNTHASE"/>
    <property type="match status" value="1"/>
</dbReference>
<gene>
    <name evidence="3" type="primary">uppS</name>
    <name evidence="3" type="ORF">E5162_04010</name>
</gene>
<comment type="function">
    <text evidence="2">Catalyzes the condensation of isopentenyl diphosphate (IPP) with allylic pyrophosphates generating different type of terpenoids.</text>
</comment>
<evidence type="ECO:0000256" key="2">
    <source>
        <dbReference type="HAMAP-Rule" id="MF_01139"/>
    </source>
</evidence>
<dbReference type="FunFam" id="3.40.1180.10:FF:000001">
    <property type="entry name" value="(2E,6E)-farnesyl-diphosphate-specific ditrans,polycis-undecaprenyl-diphosphate synthase"/>
    <property type="match status" value="1"/>
</dbReference>
<comment type="cofactor">
    <cofactor evidence="2">
        <name>Mg(2+)</name>
        <dbReference type="ChEBI" id="CHEBI:18420"/>
    </cofactor>
    <text evidence="2">Binds 2 magnesium ions per subunit.</text>
</comment>
<feature type="binding site" evidence="2">
    <location>
        <begin position="194"/>
        <end position="196"/>
    </location>
    <ligand>
        <name>substrate</name>
    </ligand>
</feature>
<proteinExistence type="inferred from homology"/>
<organism evidence="3 4">
    <name type="scientific">Marinicauda pacifica</name>
    <dbReference type="NCBI Taxonomy" id="1133559"/>
    <lineage>
        <taxon>Bacteria</taxon>
        <taxon>Pseudomonadati</taxon>
        <taxon>Pseudomonadota</taxon>
        <taxon>Alphaproteobacteria</taxon>
        <taxon>Maricaulales</taxon>
        <taxon>Maricaulaceae</taxon>
        <taxon>Marinicauda</taxon>
    </lineage>
</organism>
<evidence type="ECO:0000313" key="3">
    <source>
        <dbReference type="EMBL" id="TGY94447.1"/>
    </source>
</evidence>
<comment type="subunit">
    <text evidence="2">Homodimer.</text>
</comment>
<dbReference type="RefSeq" id="WP_135943644.1">
    <property type="nucleotide sequence ID" value="NZ_BMEI01000001.1"/>
</dbReference>
<feature type="active site" evidence="2">
    <location>
        <position position="20"/>
    </location>
</feature>
<feature type="binding site" evidence="2">
    <location>
        <position position="37"/>
    </location>
    <ligand>
        <name>substrate</name>
    </ligand>
</feature>
<feature type="binding site" evidence="2">
    <location>
        <position position="71"/>
    </location>
    <ligand>
        <name>substrate</name>
    </ligand>
</feature>
<reference evidence="3 4" key="1">
    <citation type="journal article" date="2013" name="Int. J. Syst. Evol. Microbiol.">
        <title>Marinicauda pacifica gen. nov., sp. nov., a prosthecate alphaproteobacterium of the family Hyphomonadaceae isolated from deep seawater.</title>
        <authorList>
            <person name="Zhang X.Y."/>
            <person name="Li G.W."/>
            <person name="Wang C.S."/>
            <person name="Zhang Y.J."/>
            <person name="Xu X.W."/>
            <person name="Li H."/>
            <person name="Liu A."/>
            <person name="Liu C."/>
            <person name="Xie B.B."/>
            <person name="Qin Q.L."/>
            <person name="Xu Z."/>
            <person name="Chen X.L."/>
            <person name="Zhou B.C."/>
            <person name="Zhang Y.Z."/>
        </authorList>
    </citation>
    <scope>NUCLEOTIDE SEQUENCE [LARGE SCALE GENOMIC DNA]</scope>
    <source>
        <strain evidence="3 4">P-1 km-3</strain>
    </source>
</reference>
<keyword evidence="2" id="KW-0460">Magnesium</keyword>